<comment type="caution">
    <text evidence="6">The sequence shown here is derived from an EMBL/GenBank/DDBJ whole genome shotgun (WGS) entry which is preliminary data.</text>
</comment>
<dbReference type="Pfam" id="PF00239">
    <property type="entry name" value="Resolvase"/>
    <property type="match status" value="1"/>
</dbReference>
<organism evidence="6 7">
    <name type="scientific">Pseudomonas amygdali pv. ulmi</name>
    <dbReference type="NCBI Taxonomy" id="251720"/>
    <lineage>
        <taxon>Bacteria</taxon>
        <taxon>Pseudomonadati</taxon>
        <taxon>Pseudomonadota</taxon>
        <taxon>Gammaproteobacteria</taxon>
        <taxon>Pseudomonadales</taxon>
        <taxon>Pseudomonadaceae</taxon>
        <taxon>Pseudomonas</taxon>
        <taxon>Pseudomonas amygdali</taxon>
    </lineage>
</organism>
<dbReference type="OrthoDB" id="9786476at2"/>
<dbReference type="PROSITE" id="PS51736">
    <property type="entry name" value="RECOMBINASES_3"/>
    <property type="match status" value="1"/>
</dbReference>
<evidence type="ECO:0000256" key="4">
    <source>
        <dbReference type="PIRSR" id="PIRSR606118-50"/>
    </source>
</evidence>
<sequence>MRVHMYLRASSKGQDSDRAKPLLMEFVQQHGLELAEVYSENFTGTKLLRPVLMRLLSQANPGDILLVESIDRLSRLELDDWTTLKAMLHEQKLRLVVEDLPTTHQQLDDSVPSQYLALIRDLVTDLVATQARISHQKRVQRIRQAFANKRAADPNWKLPGKQRNAKRWAEIQRLLLKHPTATALEIATLAGCGVATVYRVKKEVKSTVK</sequence>
<feature type="active site" description="O-(5'-phospho-DNA)-serine intermediate" evidence="4">
    <location>
        <position position="10"/>
    </location>
</feature>
<dbReference type="InterPro" id="IPR036162">
    <property type="entry name" value="Resolvase-like_N_sf"/>
</dbReference>
<dbReference type="InterPro" id="IPR006119">
    <property type="entry name" value="Resolv_N"/>
</dbReference>
<dbReference type="InterPro" id="IPR006118">
    <property type="entry name" value="Recombinase_CS"/>
</dbReference>
<evidence type="ECO:0000256" key="3">
    <source>
        <dbReference type="ARBA" id="ARBA00023172"/>
    </source>
</evidence>
<dbReference type="PROSITE" id="PS00398">
    <property type="entry name" value="RECOMBINASES_2"/>
    <property type="match status" value="1"/>
</dbReference>
<evidence type="ECO:0000313" key="6">
    <source>
        <dbReference type="EMBL" id="KPZ12815.1"/>
    </source>
</evidence>
<evidence type="ECO:0000259" key="5">
    <source>
        <dbReference type="PROSITE" id="PS51736"/>
    </source>
</evidence>
<proteinExistence type="predicted"/>
<keyword evidence="1" id="KW-0229">DNA integration</keyword>
<dbReference type="SMART" id="SM00857">
    <property type="entry name" value="Resolvase"/>
    <property type="match status" value="1"/>
</dbReference>
<protein>
    <submittedName>
        <fullName evidence="6">Replication protein A</fullName>
    </submittedName>
</protein>
<dbReference type="SUPFAM" id="SSF53041">
    <property type="entry name" value="Resolvase-like"/>
    <property type="match status" value="1"/>
</dbReference>
<dbReference type="InterPro" id="IPR050639">
    <property type="entry name" value="SSR_resolvase"/>
</dbReference>
<evidence type="ECO:0000256" key="1">
    <source>
        <dbReference type="ARBA" id="ARBA00022908"/>
    </source>
</evidence>
<name>A0A0Q0EQ56_PSEA0</name>
<dbReference type="AlphaFoldDB" id="A0A0Q0EQ56"/>
<dbReference type="PANTHER" id="PTHR30461">
    <property type="entry name" value="DNA-INVERTASE FROM LAMBDOID PROPHAGE"/>
    <property type="match status" value="1"/>
</dbReference>
<dbReference type="GO" id="GO:0003677">
    <property type="term" value="F:DNA binding"/>
    <property type="evidence" value="ECO:0007669"/>
    <property type="project" value="UniProtKB-KW"/>
</dbReference>
<dbReference type="PATRIC" id="fig|251720.4.peg.1646"/>
<dbReference type="EMBL" id="LJRQ01000185">
    <property type="protein sequence ID" value="KPZ12815.1"/>
    <property type="molecule type" value="Genomic_DNA"/>
</dbReference>
<reference evidence="6 7" key="1">
    <citation type="submission" date="2015-09" db="EMBL/GenBank/DDBJ databases">
        <title>Genome announcement of multiple Pseudomonas syringae strains.</title>
        <authorList>
            <person name="Thakur S."/>
            <person name="Wang P.W."/>
            <person name="Gong Y."/>
            <person name="Weir B.S."/>
            <person name="Guttman D.S."/>
        </authorList>
    </citation>
    <scope>NUCLEOTIDE SEQUENCE [LARGE SCALE GENOMIC DNA]</scope>
    <source>
        <strain evidence="6 7">ICMP3962</strain>
    </source>
</reference>
<dbReference type="PANTHER" id="PTHR30461:SF2">
    <property type="entry name" value="SERINE RECOMBINASE PINE-RELATED"/>
    <property type="match status" value="1"/>
</dbReference>
<dbReference type="Proteomes" id="UP000050266">
    <property type="component" value="Unassembled WGS sequence"/>
</dbReference>
<keyword evidence="3" id="KW-0233">DNA recombination</keyword>
<evidence type="ECO:0000313" key="7">
    <source>
        <dbReference type="Proteomes" id="UP000050266"/>
    </source>
</evidence>
<gene>
    <name evidence="6" type="ORF">ALO41_200125</name>
</gene>
<evidence type="ECO:0000256" key="2">
    <source>
        <dbReference type="ARBA" id="ARBA00023125"/>
    </source>
</evidence>
<dbReference type="GO" id="GO:0000150">
    <property type="term" value="F:DNA strand exchange activity"/>
    <property type="evidence" value="ECO:0007669"/>
    <property type="project" value="InterPro"/>
</dbReference>
<keyword evidence="2" id="KW-0238">DNA-binding</keyword>
<dbReference type="GO" id="GO:0015074">
    <property type="term" value="P:DNA integration"/>
    <property type="evidence" value="ECO:0007669"/>
    <property type="project" value="UniProtKB-KW"/>
</dbReference>
<feature type="domain" description="Resolvase/invertase-type recombinase catalytic" evidence="5">
    <location>
        <begin position="2"/>
        <end position="153"/>
    </location>
</feature>
<dbReference type="Gene3D" id="3.40.50.1390">
    <property type="entry name" value="Resolvase, N-terminal catalytic domain"/>
    <property type="match status" value="1"/>
</dbReference>
<accession>A0A0Q0EQ56</accession>